<keyword evidence="2" id="KW-0812">Transmembrane</keyword>
<feature type="domain" description="DUF6542" evidence="3">
    <location>
        <begin position="31"/>
        <end position="150"/>
    </location>
</feature>
<dbReference type="InterPro" id="IPR046672">
    <property type="entry name" value="DUF6542"/>
</dbReference>
<keyword evidence="2" id="KW-1133">Transmembrane helix</keyword>
<feature type="transmembrane region" description="Helical" evidence="2">
    <location>
        <begin position="124"/>
        <end position="148"/>
    </location>
</feature>
<dbReference type="Pfam" id="PF20177">
    <property type="entry name" value="DUF6542"/>
    <property type="match status" value="1"/>
</dbReference>
<name>A0ABQ1UTE0_9NOCA</name>
<keyword evidence="5" id="KW-1185">Reference proteome</keyword>
<organism evidence="4 5">
    <name type="scientific">Williamsia phyllosphaerae</name>
    <dbReference type="NCBI Taxonomy" id="885042"/>
    <lineage>
        <taxon>Bacteria</taxon>
        <taxon>Bacillati</taxon>
        <taxon>Actinomycetota</taxon>
        <taxon>Actinomycetes</taxon>
        <taxon>Mycobacteriales</taxon>
        <taxon>Nocardiaceae</taxon>
        <taxon>Williamsia</taxon>
    </lineage>
</organism>
<feature type="compositionally biased region" description="Basic and acidic residues" evidence="1">
    <location>
        <begin position="194"/>
        <end position="211"/>
    </location>
</feature>
<feature type="transmembrane region" description="Helical" evidence="2">
    <location>
        <begin position="32"/>
        <end position="51"/>
    </location>
</feature>
<dbReference type="Proteomes" id="UP000632454">
    <property type="component" value="Unassembled WGS sequence"/>
</dbReference>
<comment type="caution">
    <text evidence="4">The sequence shown here is derived from an EMBL/GenBank/DDBJ whole genome shotgun (WGS) entry which is preliminary data.</text>
</comment>
<proteinExistence type="predicted"/>
<gene>
    <name evidence="4" type="ORF">GCM10007298_22840</name>
</gene>
<evidence type="ECO:0000313" key="5">
    <source>
        <dbReference type="Proteomes" id="UP000632454"/>
    </source>
</evidence>
<evidence type="ECO:0000313" key="4">
    <source>
        <dbReference type="EMBL" id="GGF26383.1"/>
    </source>
</evidence>
<evidence type="ECO:0000256" key="1">
    <source>
        <dbReference type="SAM" id="MobiDB-lite"/>
    </source>
</evidence>
<feature type="compositionally biased region" description="Basic and acidic residues" evidence="1">
    <location>
        <begin position="157"/>
        <end position="169"/>
    </location>
</feature>
<feature type="transmembrane region" description="Helical" evidence="2">
    <location>
        <begin position="57"/>
        <end position="78"/>
    </location>
</feature>
<evidence type="ECO:0000259" key="3">
    <source>
        <dbReference type="Pfam" id="PF20177"/>
    </source>
</evidence>
<accession>A0ABQ1UTE0</accession>
<feature type="transmembrane region" description="Helical" evidence="2">
    <location>
        <begin position="83"/>
        <end position="104"/>
    </location>
</feature>
<sequence>MYRYRLDVLSAQKTRSGIPTEQQSVLPTVRGVPWWGAVLVALVPTVIGAVIDGSGQSELATTFRVLYFIGCVAAVLLVRRRSLFTAVTQPPLVAFGVAVITFYLVKPGGEGGLKDLIINVLLPIAKLFPLMAWTFAAVLLLGLGRWFLTRSLAEKAPKRSASRRADRPTATRARTSRPETAGAGARSGSRAAGARRDDDAEPPRSRRREAPATRAPEGAGRTSRRSADEATRVQPPARRRVDSPAGSREPLRSAMPRDRDRDRDDVPREPRPRPSGHRRSADGPAAEPLRDQPGGRLPPRRPRPDPFDDLRPPSAPRARYRGVNP</sequence>
<protein>
    <recommendedName>
        <fullName evidence="3">DUF6542 domain-containing protein</fullName>
    </recommendedName>
</protein>
<feature type="compositionally biased region" description="Low complexity" evidence="1">
    <location>
        <begin position="170"/>
        <end position="192"/>
    </location>
</feature>
<reference evidence="5" key="1">
    <citation type="journal article" date="2019" name="Int. J. Syst. Evol. Microbiol.">
        <title>The Global Catalogue of Microorganisms (GCM) 10K type strain sequencing project: providing services to taxonomists for standard genome sequencing and annotation.</title>
        <authorList>
            <consortium name="The Broad Institute Genomics Platform"/>
            <consortium name="The Broad Institute Genome Sequencing Center for Infectious Disease"/>
            <person name="Wu L."/>
            <person name="Ma J."/>
        </authorList>
    </citation>
    <scope>NUCLEOTIDE SEQUENCE [LARGE SCALE GENOMIC DNA]</scope>
    <source>
        <strain evidence="5">CCM 7855</strain>
    </source>
</reference>
<feature type="region of interest" description="Disordered" evidence="1">
    <location>
        <begin position="157"/>
        <end position="325"/>
    </location>
</feature>
<feature type="compositionally biased region" description="Basic and acidic residues" evidence="1">
    <location>
        <begin position="249"/>
        <end position="272"/>
    </location>
</feature>
<feature type="compositionally biased region" description="Low complexity" evidence="1">
    <location>
        <begin position="212"/>
        <end position="221"/>
    </location>
</feature>
<dbReference type="EMBL" id="BMCS01000001">
    <property type="protein sequence ID" value="GGF26383.1"/>
    <property type="molecule type" value="Genomic_DNA"/>
</dbReference>
<feature type="compositionally biased region" description="Basic and acidic residues" evidence="1">
    <location>
        <begin position="302"/>
        <end position="311"/>
    </location>
</feature>
<evidence type="ECO:0000256" key="2">
    <source>
        <dbReference type="SAM" id="Phobius"/>
    </source>
</evidence>
<keyword evidence="2" id="KW-0472">Membrane</keyword>